<proteinExistence type="predicted"/>
<dbReference type="PATRIC" id="fig|1056511.3.peg.1397"/>
<dbReference type="InterPro" id="IPR021218">
    <property type="entry name" value="DUF2784"/>
</dbReference>
<comment type="caution">
    <text evidence="2">The sequence shown here is derived from an EMBL/GenBank/DDBJ whole genome shotgun (WGS) entry which is preliminary data.</text>
</comment>
<evidence type="ECO:0000256" key="1">
    <source>
        <dbReference type="SAM" id="Phobius"/>
    </source>
</evidence>
<dbReference type="Pfam" id="PF10861">
    <property type="entry name" value="DUF2784"/>
    <property type="match status" value="1"/>
</dbReference>
<dbReference type="AlphaFoldDB" id="L8JH77"/>
<reference evidence="2 3" key="1">
    <citation type="submission" date="2012-12" db="EMBL/GenBank/DDBJ databases">
        <title>Genome Assembly of Photobacterium sp. AK15.</title>
        <authorList>
            <person name="Khatri I."/>
            <person name="Vaidya B."/>
            <person name="Srinivas T.N.R."/>
            <person name="Subramanian S."/>
            <person name="Pinnaka A."/>
        </authorList>
    </citation>
    <scope>NUCLEOTIDE SEQUENCE [LARGE SCALE GENOMIC DNA]</scope>
    <source>
        <strain evidence="2 3">AK15</strain>
    </source>
</reference>
<gene>
    <name evidence="2" type="ORF">C942_04568</name>
</gene>
<accession>L8JH77</accession>
<keyword evidence="3" id="KW-1185">Reference proteome</keyword>
<dbReference type="EMBL" id="AMZO01000006">
    <property type="protein sequence ID" value="ELR66869.1"/>
    <property type="molecule type" value="Genomic_DNA"/>
</dbReference>
<organism evidence="2 3">
    <name type="scientific">Photobacterium marinum</name>
    <dbReference type="NCBI Taxonomy" id="1056511"/>
    <lineage>
        <taxon>Bacteria</taxon>
        <taxon>Pseudomonadati</taxon>
        <taxon>Pseudomonadota</taxon>
        <taxon>Gammaproteobacteria</taxon>
        <taxon>Vibrionales</taxon>
        <taxon>Vibrionaceae</taxon>
        <taxon>Photobacterium</taxon>
    </lineage>
</organism>
<dbReference type="Proteomes" id="UP000011134">
    <property type="component" value="Unassembled WGS sequence"/>
</dbReference>
<evidence type="ECO:0000313" key="2">
    <source>
        <dbReference type="EMBL" id="ELR66869.1"/>
    </source>
</evidence>
<keyword evidence="1" id="KW-0812">Transmembrane</keyword>
<evidence type="ECO:0000313" key="3">
    <source>
        <dbReference type="Proteomes" id="UP000011134"/>
    </source>
</evidence>
<feature type="transmembrane region" description="Helical" evidence="1">
    <location>
        <begin position="83"/>
        <end position="105"/>
    </location>
</feature>
<keyword evidence="1" id="KW-1133">Transmembrane helix</keyword>
<protein>
    <submittedName>
        <fullName evidence="2">Putative membrane protein</fullName>
    </submittedName>
</protein>
<keyword evidence="1" id="KW-0472">Membrane</keyword>
<name>L8JH77_9GAMM</name>
<sequence length="111" mass="12811">MLFIIFALLGGLLVMWRRLLVFVHLPAAVWVALISFKGWICPLTPLEIRFRRAAGEQGYSGGFVEHYIIPVIYPEQLNFNVQIVLGFVAVLINLCIYGCVFYRFYVENQVR</sequence>